<feature type="region of interest" description="Disordered" evidence="5">
    <location>
        <begin position="171"/>
        <end position="299"/>
    </location>
</feature>
<evidence type="ECO:0000256" key="4">
    <source>
        <dbReference type="ARBA" id="ARBA00023136"/>
    </source>
</evidence>
<proteinExistence type="predicted"/>
<feature type="compositionally biased region" description="Low complexity" evidence="5">
    <location>
        <begin position="183"/>
        <end position="208"/>
    </location>
</feature>
<evidence type="ECO:0000256" key="1">
    <source>
        <dbReference type="ARBA" id="ARBA00004141"/>
    </source>
</evidence>
<evidence type="ECO:0000256" key="5">
    <source>
        <dbReference type="SAM" id="MobiDB-lite"/>
    </source>
</evidence>
<keyword evidence="4 6" id="KW-0472">Membrane</keyword>
<dbReference type="PANTHER" id="PTHR37451:SF4">
    <property type="entry name" value="MARVEL DOMAIN-CONTAINING PROTEIN"/>
    <property type="match status" value="1"/>
</dbReference>
<feature type="compositionally biased region" description="Polar residues" evidence="5">
    <location>
        <begin position="214"/>
        <end position="257"/>
    </location>
</feature>
<feature type="compositionally biased region" description="Basic and acidic residues" evidence="5">
    <location>
        <begin position="173"/>
        <end position="182"/>
    </location>
</feature>
<dbReference type="Proteomes" id="UP000799757">
    <property type="component" value="Unassembled WGS sequence"/>
</dbReference>
<dbReference type="Pfam" id="PF01284">
    <property type="entry name" value="MARVEL"/>
    <property type="match status" value="1"/>
</dbReference>
<protein>
    <recommendedName>
        <fullName evidence="7">MARVEL domain-containing protein</fullName>
    </recommendedName>
</protein>
<dbReference type="EMBL" id="MU002428">
    <property type="protein sequence ID" value="KAF2786647.1"/>
    <property type="molecule type" value="Genomic_DNA"/>
</dbReference>
<gene>
    <name evidence="8" type="ORF">K505DRAFT_422288</name>
</gene>
<feature type="domain" description="MARVEL" evidence="7">
    <location>
        <begin position="16"/>
        <end position="154"/>
    </location>
</feature>
<feature type="transmembrane region" description="Helical" evidence="6">
    <location>
        <begin position="20"/>
        <end position="37"/>
    </location>
</feature>
<comment type="subcellular location">
    <subcellularLocation>
        <location evidence="1">Membrane</location>
        <topology evidence="1">Multi-pass membrane protein</topology>
    </subcellularLocation>
</comment>
<evidence type="ECO:0000259" key="7">
    <source>
        <dbReference type="Pfam" id="PF01284"/>
    </source>
</evidence>
<dbReference type="PANTHER" id="PTHR37451">
    <property type="entry name" value="MARVEL DOMAIN"/>
    <property type="match status" value="1"/>
</dbReference>
<evidence type="ECO:0000256" key="6">
    <source>
        <dbReference type="SAM" id="Phobius"/>
    </source>
</evidence>
<name>A0A6A6WS77_9PLEO</name>
<dbReference type="OrthoDB" id="3798631at2759"/>
<organism evidence="8 9">
    <name type="scientific">Melanomma pulvis-pyrius CBS 109.77</name>
    <dbReference type="NCBI Taxonomy" id="1314802"/>
    <lineage>
        <taxon>Eukaryota</taxon>
        <taxon>Fungi</taxon>
        <taxon>Dikarya</taxon>
        <taxon>Ascomycota</taxon>
        <taxon>Pezizomycotina</taxon>
        <taxon>Dothideomycetes</taxon>
        <taxon>Pleosporomycetidae</taxon>
        <taxon>Pleosporales</taxon>
        <taxon>Melanommataceae</taxon>
        <taxon>Melanomma</taxon>
    </lineage>
</organism>
<evidence type="ECO:0000313" key="9">
    <source>
        <dbReference type="Proteomes" id="UP000799757"/>
    </source>
</evidence>
<evidence type="ECO:0000313" key="8">
    <source>
        <dbReference type="EMBL" id="KAF2786647.1"/>
    </source>
</evidence>
<feature type="transmembrane region" description="Helical" evidence="6">
    <location>
        <begin position="136"/>
        <end position="160"/>
    </location>
</feature>
<evidence type="ECO:0000256" key="2">
    <source>
        <dbReference type="ARBA" id="ARBA00022692"/>
    </source>
</evidence>
<feature type="transmembrane region" description="Helical" evidence="6">
    <location>
        <begin position="49"/>
        <end position="70"/>
    </location>
</feature>
<dbReference type="InterPro" id="IPR008253">
    <property type="entry name" value="Marvel"/>
</dbReference>
<evidence type="ECO:0000256" key="3">
    <source>
        <dbReference type="ARBA" id="ARBA00022989"/>
    </source>
</evidence>
<feature type="transmembrane region" description="Helical" evidence="6">
    <location>
        <begin position="82"/>
        <end position="105"/>
    </location>
</feature>
<keyword evidence="2 6" id="KW-0812">Transmembrane</keyword>
<sequence length="299" mass="32392">MYMLKGGAVPLPRWILVLRAFQLLFAILIIALTAYGLSIYSGGPIRPPLIATIIIAVLTVIPILILTTPLHLAQRKIFDARMAMLLDLFALLFWLAAFTALASYLDIFRYYGRGTGGFNFEFNECRKCRRAYRSAIAATVFAAFEFLLFLLTTLVFVYYYHCHLTGVTAPGLGRRETNKSERAAAGTTAAGMAATGTNGTHATHNGATRGYEGEQNQMSSLPHQTANTNTGNYGSENTGLHESTGPHQSTINGQQSELPYPDGGPRSIGYGAYTDGPSSGFGATPKPNQVQDVPELADR</sequence>
<reference evidence="8" key="1">
    <citation type="journal article" date="2020" name="Stud. Mycol.">
        <title>101 Dothideomycetes genomes: a test case for predicting lifestyles and emergence of pathogens.</title>
        <authorList>
            <person name="Haridas S."/>
            <person name="Albert R."/>
            <person name="Binder M."/>
            <person name="Bloem J."/>
            <person name="Labutti K."/>
            <person name="Salamov A."/>
            <person name="Andreopoulos B."/>
            <person name="Baker S."/>
            <person name="Barry K."/>
            <person name="Bills G."/>
            <person name="Bluhm B."/>
            <person name="Cannon C."/>
            <person name="Castanera R."/>
            <person name="Culley D."/>
            <person name="Daum C."/>
            <person name="Ezra D."/>
            <person name="Gonzalez J."/>
            <person name="Henrissat B."/>
            <person name="Kuo A."/>
            <person name="Liang C."/>
            <person name="Lipzen A."/>
            <person name="Lutzoni F."/>
            <person name="Magnuson J."/>
            <person name="Mondo S."/>
            <person name="Nolan M."/>
            <person name="Ohm R."/>
            <person name="Pangilinan J."/>
            <person name="Park H.-J."/>
            <person name="Ramirez L."/>
            <person name="Alfaro M."/>
            <person name="Sun H."/>
            <person name="Tritt A."/>
            <person name="Yoshinaga Y."/>
            <person name="Zwiers L.-H."/>
            <person name="Turgeon B."/>
            <person name="Goodwin S."/>
            <person name="Spatafora J."/>
            <person name="Crous P."/>
            <person name="Grigoriev I."/>
        </authorList>
    </citation>
    <scope>NUCLEOTIDE SEQUENCE</scope>
    <source>
        <strain evidence="8">CBS 109.77</strain>
    </source>
</reference>
<dbReference type="GO" id="GO:0016020">
    <property type="term" value="C:membrane"/>
    <property type="evidence" value="ECO:0007669"/>
    <property type="project" value="UniProtKB-SubCell"/>
</dbReference>
<keyword evidence="9" id="KW-1185">Reference proteome</keyword>
<keyword evidence="3 6" id="KW-1133">Transmembrane helix</keyword>
<accession>A0A6A6WS77</accession>
<dbReference type="AlphaFoldDB" id="A0A6A6WS77"/>